<proteinExistence type="predicted"/>
<keyword evidence="1" id="KW-0732">Signal</keyword>
<dbReference type="RefSeq" id="WP_183961972.1">
    <property type="nucleotide sequence ID" value="NZ_JACHHP010000006.1"/>
</dbReference>
<reference evidence="2 3" key="1">
    <citation type="submission" date="2020-08" db="EMBL/GenBank/DDBJ databases">
        <title>Genomic Encyclopedia of Type Strains, Phase IV (KMG-IV): sequencing the most valuable type-strain genomes for metagenomic binning, comparative biology and taxonomic classification.</title>
        <authorList>
            <person name="Goeker M."/>
        </authorList>
    </citation>
    <scope>NUCLEOTIDE SEQUENCE [LARGE SCALE GENOMIC DNA]</scope>
    <source>
        <strain evidence="2 3">DSM 24163</strain>
    </source>
</reference>
<dbReference type="AlphaFoldDB" id="A0A7W8G367"/>
<comment type="caution">
    <text evidence="2">The sequence shown here is derived from an EMBL/GenBank/DDBJ whole genome shotgun (WGS) entry which is preliminary data.</text>
</comment>
<gene>
    <name evidence="2" type="ORF">HNQ52_003004</name>
</gene>
<accession>A0A7W8G367</accession>
<feature type="chain" id="PRO_5030919868" evidence="1">
    <location>
        <begin position="26"/>
        <end position="452"/>
    </location>
</feature>
<keyword evidence="3" id="KW-1185">Reference proteome</keyword>
<dbReference type="Proteomes" id="UP000521199">
    <property type="component" value="Unassembled WGS sequence"/>
</dbReference>
<evidence type="ECO:0000313" key="2">
    <source>
        <dbReference type="EMBL" id="MBB5209435.1"/>
    </source>
</evidence>
<organism evidence="2 3">
    <name type="scientific">Chiayiivirga flava</name>
    <dbReference type="NCBI Taxonomy" id="659595"/>
    <lineage>
        <taxon>Bacteria</taxon>
        <taxon>Pseudomonadati</taxon>
        <taxon>Pseudomonadota</taxon>
        <taxon>Gammaproteobacteria</taxon>
        <taxon>Lysobacterales</taxon>
        <taxon>Lysobacteraceae</taxon>
        <taxon>Chiayiivirga</taxon>
    </lineage>
</organism>
<dbReference type="EMBL" id="JACHHP010000006">
    <property type="protein sequence ID" value="MBB5209435.1"/>
    <property type="molecule type" value="Genomic_DNA"/>
</dbReference>
<feature type="signal peptide" evidence="1">
    <location>
        <begin position="1"/>
        <end position="25"/>
    </location>
</feature>
<evidence type="ECO:0000256" key="1">
    <source>
        <dbReference type="SAM" id="SignalP"/>
    </source>
</evidence>
<protein>
    <submittedName>
        <fullName evidence="2">Uncharacterized protein</fullName>
    </submittedName>
</protein>
<sequence>MRYGGRLGARSFMLAAACVATSALAGSPAPLTHQRFATVIESVARDCDGATTPDPLFFDSMSIVGDRLGNRFVATGHNGPGVLAFTASGRLRWRFDRCLETPDPWMSQHWQIAGVDGRGGIWIRESRSHVVIDMQWSRLHHVDASGDLTASIDPREFTGYTDAGLGIVDGNLLLTWTEPLPPDAAQVLRRVEFDPDGTIVSRRDIARGDDQVVFGRLLATADGEERMLGRADVLLAPPATYGHDIVLSRVTPDNVAEHIVTLRGPFTTLVFDSDGTPWFTQYQQPRTLIRLMLDGNATTIRITPTLPAAYDRGGIYRGHEDRFLLVGDRRLALVDEDGQVQRDIAIDAMAAGHPTPTSFGWLLPITGADDDATAVVYAPDDLAERHRFSIDLPSLDGTATAQSTQPDIAAHGSLLMLDQRTDPDGITRTRVVGFAVPGSAAAARLLGDGFEP</sequence>
<name>A0A7W8G367_9GAMM</name>
<evidence type="ECO:0000313" key="3">
    <source>
        <dbReference type="Proteomes" id="UP000521199"/>
    </source>
</evidence>